<dbReference type="OrthoDB" id="1433175at2759"/>
<dbReference type="Proteomes" id="UP000017836">
    <property type="component" value="Unassembled WGS sequence"/>
</dbReference>
<dbReference type="OMA" id="NELPECG"/>
<dbReference type="InterPro" id="IPR032675">
    <property type="entry name" value="LRR_dom_sf"/>
</dbReference>
<gene>
    <name evidence="11" type="ORF">AMTR_s00136p00101820</name>
</gene>
<keyword evidence="12" id="KW-1185">Reference proteome</keyword>
<evidence type="ECO:0000256" key="7">
    <source>
        <dbReference type="ARBA" id="ARBA00022737"/>
    </source>
</evidence>
<comment type="similarity">
    <text evidence="2">Belongs to the RLP family.</text>
</comment>
<keyword evidence="8" id="KW-1133">Transmembrane helix</keyword>
<evidence type="ECO:0008006" key="13">
    <source>
        <dbReference type="Google" id="ProtNLM"/>
    </source>
</evidence>
<evidence type="ECO:0000256" key="9">
    <source>
        <dbReference type="ARBA" id="ARBA00023136"/>
    </source>
</evidence>
<dbReference type="PANTHER" id="PTHR48063">
    <property type="entry name" value="LRR RECEPTOR-LIKE KINASE"/>
    <property type="match status" value="1"/>
</dbReference>
<dbReference type="PRINTS" id="PR00019">
    <property type="entry name" value="LEURICHRPT"/>
</dbReference>
<dbReference type="InterPro" id="IPR046956">
    <property type="entry name" value="RLP23-like"/>
</dbReference>
<evidence type="ECO:0000313" key="12">
    <source>
        <dbReference type="Proteomes" id="UP000017836"/>
    </source>
</evidence>
<dbReference type="SMART" id="SM00369">
    <property type="entry name" value="LRR_TYP"/>
    <property type="match status" value="4"/>
</dbReference>
<evidence type="ECO:0000256" key="3">
    <source>
        <dbReference type="ARBA" id="ARBA00022475"/>
    </source>
</evidence>
<dbReference type="GO" id="GO:0005886">
    <property type="term" value="C:plasma membrane"/>
    <property type="evidence" value="ECO:0007669"/>
    <property type="project" value="UniProtKB-SubCell"/>
</dbReference>
<keyword evidence="5" id="KW-0812">Transmembrane</keyword>
<evidence type="ECO:0000256" key="1">
    <source>
        <dbReference type="ARBA" id="ARBA00004251"/>
    </source>
</evidence>
<dbReference type="KEGG" id="atr:18421892"/>
<dbReference type="Gene3D" id="3.80.10.10">
    <property type="entry name" value="Ribonuclease Inhibitor"/>
    <property type="match status" value="1"/>
</dbReference>
<dbReference type="PANTHER" id="PTHR48063:SF16">
    <property type="entry name" value="LRR RECEPTOR-LIKE SERINE_THREONINE-PROTEIN KINASE GSO1"/>
    <property type="match status" value="1"/>
</dbReference>
<dbReference type="InterPro" id="IPR001611">
    <property type="entry name" value="Leu-rich_rpt"/>
</dbReference>
<protein>
    <recommendedName>
        <fullName evidence="13">Leucine-rich repeat-containing N-terminal plant-type domain-containing protein</fullName>
    </recommendedName>
</protein>
<keyword evidence="4" id="KW-0433">Leucine-rich repeat</keyword>
<name>W1NFQ9_AMBTC</name>
<evidence type="ECO:0000256" key="2">
    <source>
        <dbReference type="ARBA" id="ARBA00009592"/>
    </source>
</evidence>
<keyword evidence="7" id="KW-0677">Repeat</keyword>
<dbReference type="Pfam" id="PF00560">
    <property type="entry name" value="LRR_1"/>
    <property type="match status" value="2"/>
</dbReference>
<keyword evidence="3" id="KW-1003">Cell membrane</keyword>
<sequence length="372" mass="41537">MEGLCVLDLSGNDLSGNIPPSLGNCSNMEFLNLNDNELFESLELFGSLVSSLVALEELATLESANNRLLGEIPHALKNWSSLESLDLVVMSSQEKFLHKYLNLRSNKFVGRSTQALIQLSFLQVLDLSGNRLLGTIPKSFGNFTTMRIAIVYNDHKCYGYLSNEKMEGLDVVAEGQILEYSMTLSLEKSIDLSRYHLEGEIPEELTSLLGLVFLNLSKNHLSGVIPEKIAKLKELQLLDLSNNQLSGLIPPSISSMTSLSALNLSNNNLSGQIPTGNQMKTFSTSIYSENPYLCLPPPIQGSEGKLEPPPFVDRIERSRNKFEFPWLDMSIGLRFRVGFGGNILLLFLRKSWTDACFRYMDKIVVILLRFSK</sequence>
<evidence type="ECO:0000256" key="10">
    <source>
        <dbReference type="ARBA" id="ARBA00023180"/>
    </source>
</evidence>
<dbReference type="eggNOG" id="KOG0619">
    <property type="taxonomic scope" value="Eukaryota"/>
</dbReference>
<dbReference type="STRING" id="13333.W1NFQ9"/>
<keyword evidence="6" id="KW-0732">Signal</keyword>
<organism evidence="11 12">
    <name type="scientific">Amborella trichopoda</name>
    <dbReference type="NCBI Taxonomy" id="13333"/>
    <lineage>
        <taxon>Eukaryota</taxon>
        <taxon>Viridiplantae</taxon>
        <taxon>Streptophyta</taxon>
        <taxon>Embryophyta</taxon>
        <taxon>Tracheophyta</taxon>
        <taxon>Spermatophyta</taxon>
        <taxon>Magnoliopsida</taxon>
        <taxon>Amborellales</taxon>
        <taxon>Amborellaceae</taxon>
        <taxon>Amborella</taxon>
    </lineage>
</organism>
<proteinExistence type="inferred from homology"/>
<dbReference type="EMBL" id="KI397522">
    <property type="protein sequence ID" value="ERM94015.1"/>
    <property type="molecule type" value="Genomic_DNA"/>
</dbReference>
<dbReference type="SUPFAM" id="SSF52058">
    <property type="entry name" value="L domain-like"/>
    <property type="match status" value="1"/>
</dbReference>
<dbReference type="InterPro" id="IPR003591">
    <property type="entry name" value="Leu-rich_rpt_typical-subtyp"/>
</dbReference>
<dbReference type="HOGENOM" id="CLU_000288_18_11_1"/>
<evidence type="ECO:0000256" key="8">
    <source>
        <dbReference type="ARBA" id="ARBA00022989"/>
    </source>
</evidence>
<reference evidence="12" key="1">
    <citation type="journal article" date="2013" name="Science">
        <title>The Amborella genome and the evolution of flowering plants.</title>
        <authorList>
            <consortium name="Amborella Genome Project"/>
        </authorList>
    </citation>
    <scope>NUCLEOTIDE SEQUENCE [LARGE SCALE GENOMIC DNA]</scope>
</reference>
<dbReference type="Gramene" id="ERM94015">
    <property type="protein sequence ID" value="ERM94015"/>
    <property type="gene ID" value="AMTR_s00136p00101820"/>
</dbReference>
<evidence type="ECO:0000256" key="5">
    <source>
        <dbReference type="ARBA" id="ARBA00022692"/>
    </source>
</evidence>
<dbReference type="FunFam" id="3.80.10.10:FF:000111">
    <property type="entry name" value="LRR receptor-like serine/threonine-protein kinase ERECTA"/>
    <property type="match status" value="1"/>
</dbReference>
<evidence type="ECO:0000313" key="11">
    <source>
        <dbReference type="EMBL" id="ERM94015.1"/>
    </source>
</evidence>
<comment type="subcellular location">
    <subcellularLocation>
        <location evidence="1">Cell membrane</location>
        <topology evidence="1">Single-pass type I membrane protein</topology>
    </subcellularLocation>
</comment>
<keyword evidence="10" id="KW-0325">Glycoprotein</keyword>
<dbReference type="Pfam" id="PF13855">
    <property type="entry name" value="LRR_8"/>
    <property type="match status" value="1"/>
</dbReference>
<accession>W1NFQ9</accession>
<keyword evidence="9" id="KW-0472">Membrane</keyword>
<evidence type="ECO:0000256" key="4">
    <source>
        <dbReference type="ARBA" id="ARBA00022614"/>
    </source>
</evidence>
<dbReference type="AlphaFoldDB" id="W1NFQ9"/>
<evidence type="ECO:0000256" key="6">
    <source>
        <dbReference type="ARBA" id="ARBA00022729"/>
    </source>
</evidence>